<feature type="compositionally biased region" description="Basic residues" evidence="11">
    <location>
        <begin position="159"/>
        <end position="170"/>
    </location>
</feature>
<feature type="compositionally biased region" description="Basic residues" evidence="11">
    <location>
        <begin position="208"/>
        <end position="224"/>
    </location>
</feature>
<dbReference type="InterPro" id="IPR004240">
    <property type="entry name" value="EMP70"/>
</dbReference>
<accession>A0A6L2NU67</accession>
<keyword evidence="7" id="KW-1133">Transmembrane helix</keyword>
<keyword evidence="5" id="KW-0732">Signal</keyword>
<name>A0A6L2NU67_TANCI</name>
<evidence type="ECO:0000256" key="3">
    <source>
        <dbReference type="ARBA" id="ARBA00005227"/>
    </source>
</evidence>
<reference evidence="12" key="1">
    <citation type="journal article" date="2019" name="Sci. Rep.">
        <title>Draft genome of Tanacetum cinerariifolium, the natural source of mosquito coil.</title>
        <authorList>
            <person name="Yamashiro T."/>
            <person name="Shiraishi A."/>
            <person name="Satake H."/>
            <person name="Nakayama K."/>
        </authorList>
    </citation>
    <scope>NUCLEOTIDE SEQUENCE</scope>
</reference>
<comment type="subcellular location">
    <subcellularLocation>
        <location evidence="1">Endosome membrane</location>
        <topology evidence="1">Multi-pass membrane protein</topology>
    </subcellularLocation>
    <subcellularLocation>
        <location evidence="2">Golgi apparatus membrane</location>
        <topology evidence="2">Multi-pass membrane protein</topology>
    </subcellularLocation>
</comment>
<gene>
    <name evidence="12" type="ORF">Tci_061125</name>
</gene>
<dbReference type="PANTHER" id="PTHR10766:SF119">
    <property type="entry name" value="TRANSMEMBRANE 9 SUPERFAMILY MEMBER 5"/>
    <property type="match status" value="1"/>
</dbReference>
<dbReference type="EMBL" id="BKCJ010009899">
    <property type="protein sequence ID" value="GEU89147.1"/>
    <property type="molecule type" value="Genomic_DNA"/>
</dbReference>
<feature type="region of interest" description="Disordered" evidence="11">
    <location>
        <begin position="159"/>
        <end position="179"/>
    </location>
</feature>
<keyword evidence="9" id="KW-0472">Membrane</keyword>
<sequence length="240" mass="27347">MMCQSIIGNENKKDNCETYQYYDLMFCHPGQVIPKKETLGEVLNGDRLTNTVYELRFREDEVEQVLCNKKLKIDDITKFRDAVMNDFYFQMKSSHFTNGAFMLKGEILIGIGRNGNNHIYPMAWAVVIIEAITNVMPYAEKKQCERHIYEGFRKHFSRKMPGRPKKKRIRAKGEGDISTRVSRGNQNVAAAGSGIVGDVGEARGMQTNKRKVGSSLGKTKRKTKKRGCNSAFAKWFEDGL</sequence>
<dbReference type="GO" id="GO:0000139">
    <property type="term" value="C:Golgi membrane"/>
    <property type="evidence" value="ECO:0007669"/>
    <property type="project" value="UniProtKB-SubCell"/>
</dbReference>
<dbReference type="Pfam" id="PF02990">
    <property type="entry name" value="EMP70"/>
    <property type="match status" value="1"/>
</dbReference>
<dbReference type="GO" id="GO:0072657">
    <property type="term" value="P:protein localization to membrane"/>
    <property type="evidence" value="ECO:0007669"/>
    <property type="project" value="TreeGrafter"/>
</dbReference>
<evidence type="ECO:0000256" key="10">
    <source>
        <dbReference type="RuleBase" id="RU363079"/>
    </source>
</evidence>
<proteinExistence type="inferred from homology"/>
<evidence type="ECO:0000256" key="4">
    <source>
        <dbReference type="ARBA" id="ARBA00022692"/>
    </source>
</evidence>
<comment type="similarity">
    <text evidence="3 10">Belongs to the nonaspanin (TM9SF) (TC 9.A.2) family.</text>
</comment>
<organism evidence="12">
    <name type="scientific">Tanacetum cinerariifolium</name>
    <name type="common">Dalmatian daisy</name>
    <name type="synonym">Chrysanthemum cinerariifolium</name>
    <dbReference type="NCBI Taxonomy" id="118510"/>
    <lineage>
        <taxon>Eukaryota</taxon>
        <taxon>Viridiplantae</taxon>
        <taxon>Streptophyta</taxon>
        <taxon>Embryophyta</taxon>
        <taxon>Tracheophyta</taxon>
        <taxon>Spermatophyta</taxon>
        <taxon>Magnoliopsida</taxon>
        <taxon>eudicotyledons</taxon>
        <taxon>Gunneridae</taxon>
        <taxon>Pentapetalae</taxon>
        <taxon>asterids</taxon>
        <taxon>campanulids</taxon>
        <taxon>Asterales</taxon>
        <taxon>Asteraceae</taxon>
        <taxon>Asteroideae</taxon>
        <taxon>Anthemideae</taxon>
        <taxon>Anthemidinae</taxon>
        <taxon>Tanacetum</taxon>
    </lineage>
</organism>
<keyword evidence="4" id="KW-0812">Transmembrane</keyword>
<protein>
    <recommendedName>
        <fullName evidence="10">Transmembrane 9 superfamily member</fullName>
    </recommendedName>
</protein>
<evidence type="ECO:0000256" key="9">
    <source>
        <dbReference type="ARBA" id="ARBA00023136"/>
    </source>
</evidence>
<feature type="non-terminal residue" evidence="12">
    <location>
        <position position="240"/>
    </location>
</feature>
<evidence type="ECO:0000256" key="6">
    <source>
        <dbReference type="ARBA" id="ARBA00022753"/>
    </source>
</evidence>
<evidence type="ECO:0000256" key="2">
    <source>
        <dbReference type="ARBA" id="ARBA00004653"/>
    </source>
</evidence>
<comment type="caution">
    <text evidence="12">The sequence shown here is derived from an EMBL/GenBank/DDBJ whole genome shotgun (WGS) entry which is preliminary data.</text>
</comment>
<dbReference type="PANTHER" id="PTHR10766">
    <property type="entry name" value="TRANSMEMBRANE 9 SUPERFAMILY PROTEIN"/>
    <property type="match status" value="1"/>
</dbReference>
<evidence type="ECO:0000256" key="7">
    <source>
        <dbReference type="ARBA" id="ARBA00022989"/>
    </source>
</evidence>
<evidence type="ECO:0000313" key="12">
    <source>
        <dbReference type="EMBL" id="GEU89147.1"/>
    </source>
</evidence>
<evidence type="ECO:0000256" key="5">
    <source>
        <dbReference type="ARBA" id="ARBA00022729"/>
    </source>
</evidence>
<keyword evidence="6" id="KW-0967">Endosome</keyword>
<feature type="region of interest" description="Disordered" evidence="11">
    <location>
        <begin position="204"/>
        <end position="224"/>
    </location>
</feature>
<keyword evidence="8" id="KW-0333">Golgi apparatus</keyword>
<evidence type="ECO:0000256" key="8">
    <source>
        <dbReference type="ARBA" id="ARBA00023034"/>
    </source>
</evidence>
<evidence type="ECO:0000256" key="11">
    <source>
        <dbReference type="SAM" id="MobiDB-lite"/>
    </source>
</evidence>
<evidence type="ECO:0000256" key="1">
    <source>
        <dbReference type="ARBA" id="ARBA00004337"/>
    </source>
</evidence>
<dbReference type="AlphaFoldDB" id="A0A6L2NU67"/>
<dbReference type="GO" id="GO:0010008">
    <property type="term" value="C:endosome membrane"/>
    <property type="evidence" value="ECO:0007669"/>
    <property type="project" value="UniProtKB-SubCell"/>
</dbReference>